<evidence type="ECO:0000256" key="8">
    <source>
        <dbReference type="ARBA" id="ARBA00022840"/>
    </source>
</evidence>
<dbReference type="EC" id="2.7.1.50" evidence="11"/>
<comment type="caution">
    <text evidence="12">The sequence shown here is derived from an EMBL/GenBank/DDBJ whole genome shotgun (WGS) entry which is preliminary data.</text>
</comment>
<keyword evidence="6 11" id="KW-0547">Nucleotide-binding</keyword>
<feature type="binding site" evidence="11">
    <location>
        <position position="170"/>
    </location>
    <ligand>
        <name>ATP</name>
        <dbReference type="ChEBI" id="CHEBI:30616"/>
    </ligand>
</feature>
<evidence type="ECO:0000256" key="4">
    <source>
        <dbReference type="ARBA" id="ARBA00022679"/>
    </source>
</evidence>
<evidence type="ECO:0000256" key="10">
    <source>
        <dbReference type="ARBA" id="ARBA00022977"/>
    </source>
</evidence>
<accession>A0A9D2NG74</accession>
<dbReference type="PIRSF" id="PIRSF000513">
    <property type="entry name" value="Thz_kinase"/>
    <property type="match status" value="1"/>
</dbReference>
<evidence type="ECO:0000256" key="7">
    <source>
        <dbReference type="ARBA" id="ARBA00022777"/>
    </source>
</evidence>
<evidence type="ECO:0000256" key="6">
    <source>
        <dbReference type="ARBA" id="ARBA00022741"/>
    </source>
</evidence>
<sequence length="273" mass="29021">MLKECLENVRRTAPLIHNITNYVTINDVANVLLACGARPIMSDEAEDAAQITSVCAGLNINLGQLHKTGVEGMLRAGKRANELGNPVVLDPVGVGVSDFRRETAGRLLKEIRFTAIRGNASEIRALAEGRKTAGGVDADAWDAVTGGRLERDAAFAKAFSAQTGCIIAMTGSLDLVADASRCFLIRNGKEQMSRVTGTGCQLSGLMAAFLASNPGKALEAAASAVCTMGLAGELAFDRMREDEGNATYRNRIIDAVYLMTGEELERGARMELL</sequence>
<feature type="binding site" evidence="11">
    <location>
        <position position="41"/>
    </location>
    <ligand>
        <name>substrate</name>
    </ligand>
</feature>
<dbReference type="Gene3D" id="3.40.1190.20">
    <property type="match status" value="1"/>
</dbReference>
<evidence type="ECO:0000256" key="3">
    <source>
        <dbReference type="ARBA" id="ARBA00004868"/>
    </source>
</evidence>
<dbReference type="InterPro" id="IPR029056">
    <property type="entry name" value="Ribokinase-like"/>
</dbReference>
<dbReference type="CDD" id="cd01170">
    <property type="entry name" value="THZ_kinase"/>
    <property type="match status" value="1"/>
</dbReference>
<evidence type="ECO:0000256" key="1">
    <source>
        <dbReference type="ARBA" id="ARBA00001771"/>
    </source>
</evidence>
<evidence type="ECO:0000256" key="9">
    <source>
        <dbReference type="ARBA" id="ARBA00022842"/>
    </source>
</evidence>
<comment type="similarity">
    <text evidence="11">Belongs to the Thz kinase family.</text>
</comment>
<comment type="catalytic activity">
    <reaction evidence="1 11">
        <text>5-(2-hydroxyethyl)-4-methylthiazole + ATP = 4-methyl-5-(2-phosphooxyethyl)-thiazole + ADP + H(+)</text>
        <dbReference type="Rhea" id="RHEA:24212"/>
        <dbReference type="ChEBI" id="CHEBI:15378"/>
        <dbReference type="ChEBI" id="CHEBI:17957"/>
        <dbReference type="ChEBI" id="CHEBI:30616"/>
        <dbReference type="ChEBI" id="CHEBI:58296"/>
        <dbReference type="ChEBI" id="CHEBI:456216"/>
        <dbReference type="EC" id="2.7.1.50"/>
    </reaction>
</comment>
<keyword evidence="9 11" id="KW-0460">Magnesium</keyword>
<keyword evidence="7 11" id="KW-0418">Kinase</keyword>
<dbReference type="InterPro" id="IPR000417">
    <property type="entry name" value="Hyethyz_kinase"/>
</dbReference>
<dbReference type="Proteomes" id="UP000823891">
    <property type="component" value="Unassembled WGS sequence"/>
</dbReference>
<evidence type="ECO:0000313" key="13">
    <source>
        <dbReference type="Proteomes" id="UP000823891"/>
    </source>
</evidence>
<evidence type="ECO:0000256" key="2">
    <source>
        <dbReference type="ARBA" id="ARBA00001946"/>
    </source>
</evidence>
<dbReference type="GO" id="GO:0004417">
    <property type="term" value="F:hydroxyethylthiazole kinase activity"/>
    <property type="evidence" value="ECO:0007669"/>
    <property type="project" value="UniProtKB-UniRule"/>
</dbReference>
<dbReference type="Pfam" id="PF02110">
    <property type="entry name" value="HK"/>
    <property type="match status" value="1"/>
</dbReference>
<evidence type="ECO:0000313" key="12">
    <source>
        <dbReference type="EMBL" id="HJC24603.1"/>
    </source>
</evidence>
<name>A0A9D2NG74_9FIRM</name>
<dbReference type="HAMAP" id="MF_00228">
    <property type="entry name" value="Thz_kinase"/>
    <property type="match status" value="1"/>
</dbReference>
<reference evidence="12" key="1">
    <citation type="journal article" date="2021" name="PeerJ">
        <title>Extensive microbial diversity within the chicken gut microbiome revealed by metagenomics and culture.</title>
        <authorList>
            <person name="Gilroy R."/>
            <person name="Ravi A."/>
            <person name="Getino M."/>
            <person name="Pursley I."/>
            <person name="Horton D.L."/>
            <person name="Alikhan N.F."/>
            <person name="Baker D."/>
            <person name="Gharbi K."/>
            <person name="Hall N."/>
            <person name="Watson M."/>
            <person name="Adriaenssens E.M."/>
            <person name="Foster-Nyarko E."/>
            <person name="Jarju S."/>
            <person name="Secka A."/>
            <person name="Antonio M."/>
            <person name="Oren A."/>
            <person name="Chaudhuri R.R."/>
            <person name="La Ragione R."/>
            <person name="Hildebrand F."/>
            <person name="Pallen M.J."/>
        </authorList>
    </citation>
    <scope>NUCLEOTIDE SEQUENCE</scope>
    <source>
        <strain evidence="12">USAMLcec2-132</strain>
    </source>
</reference>
<proteinExistence type="inferred from homology"/>
<protein>
    <recommendedName>
        <fullName evidence="11">Hydroxyethylthiazole kinase</fullName>
        <ecNumber evidence="11">2.7.1.50</ecNumber>
    </recommendedName>
    <alternativeName>
        <fullName evidence="11">4-methyl-5-beta-hydroxyethylthiazole kinase</fullName>
        <shortName evidence="11">TH kinase</shortName>
        <shortName evidence="11">Thz kinase</shortName>
    </alternativeName>
</protein>
<keyword evidence="4 11" id="KW-0808">Transferase</keyword>
<keyword evidence="5 11" id="KW-0479">Metal-binding</keyword>
<dbReference type="GO" id="GO:0009229">
    <property type="term" value="P:thiamine diphosphate biosynthetic process"/>
    <property type="evidence" value="ECO:0007669"/>
    <property type="project" value="UniProtKB-UniRule"/>
</dbReference>
<evidence type="ECO:0000256" key="5">
    <source>
        <dbReference type="ARBA" id="ARBA00022723"/>
    </source>
</evidence>
<dbReference type="EMBL" id="DWWS01000045">
    <property type="protein sequence ID" value="HJC24603.1"/>
    <property type="molecule type" value="Genomic_DNA"/>
</dbReference>
<gene>
    <name evidence="11 12" type="primary">thiM</name>
    <name evidence="12" type="ORF">H9761_12960</name>
</gene>
<evidence type="ECO:0000256" key="11">
    <source>
        <dbReference type="HAMAP-Rule" id="MF_00228"/>
    </source>
</evidence>
<dbReference type="GO" id="GO:0009228">
    <property type="term" value="P:thiamine biosynthetic process"/>
    <property type="evidence" value="ECO:0007669"/>
    <property type="project" value="UniProtKB-KW"/>
</dbReference>
<dbReference type="NCBIfam" id="NF006830">
    <property type="entry name" value="PRK09355.1"/>
    <property type="match status" value="1"/>
</dbReference>
<dbReference type="AlphaFoldDB" id="A0A9D2NG74"/>
<feature type="binding site" evidence="11">
    <location>
        <position position="197"/>
    </location>
    <ligand>
        <name>substrate</name>
    </ligand>
</feature>
<dbReference type="PRINTS" id="PR01099">
    <property type="entry name" value="HYETHTZKNASE"/>
</dbReference>
<comment type="cofactor">
    <cofactor evidence="2 11">
        <name>Mg(2+)</name>
        <dbReference type="ChEBI" id="CHEBI:18420"/>
    </cofactor>
</comment>
<reference evidence="12" key="2">
    <citation type="submission" date="2021-04" db="EMBL/GenBank/DDBJ databases">
        <authorList>
            <person name="Gilroy R."/>
        </authorList>
    </citation>
    <scope>NUCLEOTIDE SEQUENCE</scope>
    <source>
        <strain evidence="12">USAMLcec2-132</strain>
    </source>
</reference>
<keyword evidence="8 11" id="KW-0067">ATP-binding</keyword>
<comment type="function">
    <text evidence="11">Catalyzes the phosphorylation of the hydroxyl group of 4-methyl-5-beta-hydroxyethylthiazole (THZ).</text>
</comment>
<feature type="binding site" evidence="11">
    <location>
        <position position="117"/>
    </location>
    <ligand>
        <name>ATP</name>
        <dbReference type="ChEBI" id="CHEBI:30616"/>
    </ligand>
</feature>
<keyword evidence="10 11" id="KW-0784">Thiamine biosynthesis</keyword>
<dbReference type="GO" id="GO:0005524">
    <property type="term" value="F:ATP binding"/>
    <property type="evidence" value="ECO:0007669"/>
    <property type="project" value="UniProtKB-UniRule"/>
</dbReference>
<comment type="pathway">
    <text evidence="3 11">Cofactor biosynthesis; thiamine diphosphate biosynthesis; 4-methyl-5-(2-phosphoethyl)-thiazole from 5-(2-hydroxyethyl)-4-methylthiazole: step 1/1.</text>
</comment>
<dbReference type="GO" id="GO:0000287">
    <property type="term" value="F:magnesium ion binding"/>
    <property type="evidence" value="ECO:0007669"/>
    <property type="project" value="UniProtKB-UniRule"/>
</dbReference>
<organism evidence="12 13">
    <name type="scientific">Candidatus Eisenbergiella merdavium</name>
    <dbReference type="NCBI Taxonomy" id="2838551"/>
    <lineage>
        <taxon>Bacteria</taxon>
        <taxon>Bacillati</taxon>
        <taxon>Bacillota</taxon>
        <taxon>Clostridia</taxon>
        <taxon>Lachnospirales</taxon>
        <taxon>Lachnospiraceae</taxon>
        <taxon>Eisenbergiella</taxon>
    </lineage>
</organism>
<dbReference type="SUPFAM" id="SSF53613">
    <property type="entry name" value="Ribokinase-like"/>
    <property type="match status" value="1"/>
</dbReference>